<dbReference type="SMART" id="SM00327">
    <property type="entry name" value="VWA"/>
    <property type="match status" value="1"/>
</dbReference>
<protein>
    <recommendedName>
        <fullName evidence="2">VWFA domain-containing protein</fullName>
    </recommendedName>
</protein>
<feature type="region of interest" description="Disordered" evidence="1">
    <location>
        <begin position="629"/>
        <end position="659"/>
    </location>
</feature>
<dbReference type="Pfam" id="PF13768">
    <property type="entry name" value="VWA_3"/>
    <property type="match status" value="1"/>
</dbReference>
<dbReference type="KEGG" id="egt:105970981"/>
<name>A0A022QD22_ERYGU</name>
<accession>A0A022QD22</accession>
<evidence type="ECO:0000256" key="1">
    <source>
        <dbReference type="SAM" id="MobiDB-lite"/>
    </source>
</evidence>
<feature type="compositionally biased region" description="Basic and acidic residues" evidence="1">
    <location>
        <begin position="647"/>
        <end position="659"/>
    </location>
</feature>
<dbReference type="InterPro" id="IPR002035">
    <property type="entry name" value="VWF_A"/>
</dbReference>
<gene>
    <name evidence="3" type="ORF">MIMGU_mgv1a001817mg</name>
</gene>
<dbReference type="PROSITE" id="PS50234">
    <property type="entry name" value="VWFA"/>
    <property type="match status" value="1"/>
</dbReference>
<evidence type="ECO:0000259" key="2">
    <source>
        <dbReference type="PROSITE" id="PS50234"/>
    </source>
</evidence>
<dbReference type="Gene3D" id="3.40.50.410">
    <property type="entry name" value="von Willebrand factor, type A domain"/>
    <property type="match status" value="1"/>
</dbReference>
<dbReference type="STRING" id="4155.A0A022QD22"/>
<feature type="domain" description="VWFA" evidence="2">
    <location>
        <begin position="328"/>
        <end position="501"/>
    </location>
</feature>
<dbReference type="CDD" id="cd01461">
    <property type="entry name" value="vWA_interalpha_trypsin_inhibitor"/>
    <property type="match status" value="1"/>
</dbReference>
<evidence type="ECO:0000313" key="4">
    <source>
        <dbReference type="Proteomes" id="UP000030748"/>
    </source>
</evidence>
<keyword evidence="4" id="KW-1185">Reference proteome</keyword>
<dbReference type="Proteomes" id="UP000030748">
    <property type="component" value="Unassembled WGS sequence"/>
</dbReference>
<organism evidence="3 4">
    <name type="scientific">Erythranthe guttata</name>
    <name type="common">Yellow monkey flower</name>
    <name type="synonym">Mimulus guttatus</name>
    <dbReference type="NCBI Taxonomy" id="4155"/>
    <lineage>
        <taxon>Eukaryota</taxon>
        <taxon>Viridiplantae</taxon>
        <taxon>Streptophyta</taxon>
        <taxon>Embryophyta</taxon>
        <taxon>Tracheophyta</taxon>
        <taxon>Spermatophyta</taxon>
        <taxon>Magnoliopsida</taxon>
        <taxon>eudicotyledons</taxon>
        <taxon>Gunneridae</taxon>
        <taxon>Pentapetalae</taxon>
        <taxon>asterids</taxon>
        <taxon>lamiids</taxon>
        <taxon>Lamiales</taxon>
        <taxon>Phrymaceae</taxon>
        <taxon>Erythranthe</taxon>
    </lineage>
</organism>
<proteinExistence type="predicted"/>
<evidence type="ECO:0000313" key="3">
    <source>
        <dbReference type="EMBL" id="EYU25841.1"/>
    </source>
</evidence>
<dbReference type="AlphaFoldDB" id="A0A022QD22"/>
<dbReference type="InterPro" id="IPR036465">
    <property type="entry name" value="vWFA_dom_sf"/>
</dbReference>
<dbReference type="PANTHER" id="PTHR46503">
    <property type="entry name" value="INTER-ALPHA-TRYPSIN INHIBITOR HEAVY CHAIN-LIKE PROTEIN"/>
    <property type="match status" value="1"/>
</dbReference>
<dbReference type="PANTHER" id="PTHR46503:SF1">
    <property type="entry name" value="INTER-ALPHA-TRYPSIN INHIBITOR HEAVY CHAIN-LIKE PROTEIN"/>
    <property type="match status" value="1"/>
</dbReference>
<dbReference type="OrthoDB" id="1729737at2759"/>
<dbReference type="PhylomeDB" id="A0A022QD22"/>
<reference evidence="3 4" key="1">
    <citation type="journal article" date="2013" name="Proc. Natl. Acad. Sci. U.S.A.">
        <title>Fine-scale variation in meiotic recombination in Mimulus inferred from population shotgun sequencing.</title>
        <authorList>
            <person name="Hellsten U."/>
            <person name="Wright K.M."/>
            <person name="Jenkins J."/>
            <person name="Shu S."/>
            <person name="Yuan Y."/>
            <person name="Wessler S.R."/>
            <person name="Schmutz J."/>
            <person name="Willis J.H."/>
            <person name="Rokhsar D.S."/>
        </authorList>
    </citation>
    <scope>NUCLEOTIDE SEQUENCE [LARGE SCALE GENOMIC DNA]</scope>
    <source>
        <strain evidence="4">cv. DUN x IM62</strain>
    </source>
</reference>
<sequence length="755" mass="82820">MAEDFEAAVEDGLRLSKRVYFGKDRAVAPPKPPTAMERAAGYSYLPNSPMVYAVISDPAIVDNPDMPSYQPHVHGRCDPPALIPLQMNGVSLEVDCYLDTAFVTVTGTWRVHCVMGSRSCDCRIAVPMGEQGSILGVEVEVPRKSYSTQIIAAENEKCTEQKVAKIEDGGFLRAHIFTLTIPQIDGGTNISVKLRWSQKLVYHDGQFTLDIPFSFPEYVTPAAKKISKHEKIQLNVNAGPGTEVLCRTSSHPLKERLRQAGKLGFLYEAEVLSWSSNDFQFAYTVSSSHTLGGVLLSPPLLQDADNRDMFCCYVFPGKQQSEKVFRKEVVFVVDISGSMRGRTLEDTKNALFAALAKLDPKDSFNVIAFNGEIYLFSSALEPATSEAIENVTQWINMNFVAGGGTNILLPLNQAMNMLSDSCNSMPIIFLITDGAVEDEKHICDTVKTQLTSQKNVSTRIYTLGIGTFCNHYFLRMLATTGRGHHEIASDVDSIEVRVRRLFARASSIFLANIAFENLDTLDLEVFSSEIPDLSSESPLIVSGRYQGSFPNTLKVNGIVADMSNFSLELKVEQASEIPIAKIVAKHQIEQLTAQAWFSDNQELQDKIAKMSVLNGIISEHTSMVLLETERGKTKVDSTTKQQVSSKSKADQHNKAEDSKPKRISVLHNVGLGFGNPIATGDNIPPGCKDTKPADAAEVFVKAASVCCGRLLNHCCCMYCIQCCSKMNDQCAIAFTQLFGALACLGCYACCCDGNE</sequence>
<dbReference type="SUPFAM" id="SSF53300">
    <property type="entry name" value="vWA-like"/>
    <property type="match status" value="1"/>
</dbReference>
<dbReference type="OMA" id="KNAMYTA"/>
<dbReference type="eggNOG" id="ENOG502QSCC">
    <property type="taxonomic scope" value="Eukaryota"/>
</dbReference>
<dbReference type="EMBL" id="KI631864">
    <property type="protein sequence ID" value="EYU25841.1"/>
    <property type="molecule type" value="Genomic_DNA"/>
</dbReference>